<proteinExistence type="predicted"/>
<protein>
    <recommendedName>
        <fullName evidence="3">Integrase catalytic domain-containing protein</fullName>
    </recommendedName>
</protein>
<organism evidence="1 2">
    <name type="scientific">Solanum verrucosum</name>
    <dbReference type="NCBI Taxonomy" id="315347"/>
    <lineage>
        <taxon>Eukaryota</taxon>
        <taxon>Viridiplantae</taxon>
        <taxon>Streptophyta</taxon>
        <taxon>Embryophyta</taxon>
        <taxon>Tracheophyta</taxon>
        <taxon>Spermatophyta</taxon>
        <taxon>Magnoliopsida</taxon>
        <taxon>eudicotyledons</taxon>
        <taxon>Gunneridae</taxon>
        <taxon>Pentapetalae</taxon>
        <taxon>asterids</taxon>
        <taxon>lamiids</taxon>
        <taxon>Solanales</taxon>
        <taxon>Solanaceae</taxon>
        <taxon>Solanoideae</taxon>
        <taxon>Solaneae</taxon>
        <taxon>Solanum</taxon>
    </lineage>
</organism>
<dbReference type="Proteomes" id="UP001234989">
    <property type="component" value="Chromosome 7"/>
</dbReference>
<dbReference type="InterPro" id="IPR012337">
    <property type="entry name" value="RNaseH-like_sf"/>
</dbReference>
<reference evidence="1" key="1">
    <citation type="submission" date="2023-08" db="EMBL/GenBank/DDBJ databases">
        <title>A de novo genome assembly of Solanum verrucosum Schlechtendal, a Mexican diploid species geographically isolated from the other diploid A-genome species in potato relatives.</title>
        <authorList>
            <person name="Hosaka K."/>
        </authorList>
    </citation>
    <scope>NUCLEOTIDE SEQUENCE</scope>
    <source>
        <tissue evidence="1">Young leaves</tissue>
    </source>
</reference>
<dbReference type="PANTHER" id="PTHR45835:SF91">
    <property type="entry name" value="RETROTRANSPOSON, TY3-GYPSY SUBCLASS-LIKE PROTEIN"/>
    <property type="match status" value="1"/>
</dbReference>
<evidence type="ECO:0000313" key="1">
    <source>
        <dbReference type="EMBL" id="WMV38199.1"/>
    </source>
</evidence>
<dbReference type="GO" id="GO:0003676">
    <property type="term" value="F:nucleic acid binding"/>
    <property type="evidence" value="ECO:0007669"/>
    <property type="project" value="InterPro"/>
</dbReference>
<keyword evidence="2" id="KW-1185">Reference proteome</keyword>
<dbReference type="InterPro" id="IPR036397">
    <property type="entry name" value="RNaseH_sf"/>
</dbReference>
<dbReference type="SUPFAM" id="SSF53098">
    <property type="entry name" value="Ribonuclease H-like"/>
    <property type="match status" value="1"/>
</dbReference>
<accession>A0AAF0U2X0</accession>
<dbReference type="Gene3D" id="3.30.420.10">
    <property type="entry name" value="Ribonuclease H-like superfamily/Ribonuclease H"/>
    <property type="match status" value="1"/>
</dbReference>
<dbReference type="EMBL" id="CP133618">
    <property type="protein sequence ID" value="WMV38199.1"/>
    <property type="molecule type" value="Genomic_DNA"/>
</dbReference>
<evidence type="ECO:0000313" key="2">
    <source>
        <dbReference type="Proteomes" id="UP001234989"/>
    </source>
</evidence>
<gene>
    <name evidence="1" type="ORF">MTR67_031584</name>
</gene>
<sequence>MSVLYHPGKANVVTDALSQLSMGSVAHIDDNKKELVRDIHRLARLGVRLVDSTKGGVMVHNGSSSSLVVDMKAKKGLDLTLVELKEAILKRSIESFSQERDEVLQYQGLGTRVKLSTSFHPQTNEQAEHTIQTLEDLLRACVINFKGNWDDHLPLIEFAYNNSYYSSICMAPFEALYGRRYKSPIGWFEVSEVALIVLELVHDATEKVQLIRERSKMAQSQKKSYGDVRRRDLKFDVHLLGFTHEGCNQFW</sequence>
<dbReference type="PANTHER" id="PTHR45835">
    <property type="entry name" value="YALI0A06105P"/>
    <property type="match status" value="1"/>
</dbReference>
<evidence type="ECO:0008006" key="3">
    <source>
        <dbReference type="Google" id="ProtNLM"/>
    </source>
</evidence>
<name>A0AAF0U2X0_SOLVR</name>
<dbReference type="AlphaFoldDB" id="A0AAF0U2X0"/>